<dbReference type="EMBL" id="HBIX01005643">
    <property type="protein sequence ID" value="CAE0711742.1"/>
    <property type="molecule type" value="Transcribed_RNA"/>
</dbReference>
<feature type="chain" id="PRO_5036192484" evidence="3">
    <location>
        <begin position="27"/>
        <end position="499"/>
    </location>
</feature>
<protein>
    <submittedName>
        <fullName evidence="5">Uncharacterized protein</fullName>
    </submittedName>
</protein>
<keyword evidence="3" id="KW-0732">Signal</keyword>
<feature type="region of interest" description="Disordered" evidence="2">
    <location>
        <begin position="178"/>
        <end position="222"/>
    </location>
</feature>
<evidence type="ECO:0000256" key="3">
    <source>
        <dbReference type="SAM" id="SignalP"/>
    </source>
</evidence>
<feature type="region of interest" description="Disordered" evidence="2">
    <location>
        <begin position="103"/>
        <end position="162"/>
    </location>
</feature>
<name>A0A6U9WN05_9STRA</name>
<evidence type="ECO:0000256" key="2">
    <source>
        <dbReference type="SAM" id="MobiDB-lite"/>
    </source>
</evidence>
<proteinExistence type="predicted"/>
<evidence type="ECO:0000313" key="5">
    <source>
        <dbReference type="EMBL" id="CAE0711745.1"/>
    </source>
</evidence>
<accession>A0A6U9WN05</accession>
<dbReference type="EMBL" id="HBIX01005647">
    <property type="protein sequence ID" value="CAE0711745.1"/>
    <property type="molecule type" value="Transcribed_RNA"/>
</dbReference>
<feature type="signal peptide" evidence="3">
    <location>
        <begin position="1"/>
        <end position="26"/>
    </location>
</feature>
<organism evidence="5">
    <name type="scientific">Pseudo-nitzschia australis</name>
    <dbReference type="NCBI Taxonomy" id="44445"/>
    <lineage>
        <taxon>Eukaryota</taxon>
        <taxon>Sar</taxon>
        <taxon>Stramenopiles</taxon>
        <taxon>Ochrophyta</taxon>
        <taxon>Bacillariophyta</taxon>
        <taxon>Bacillariophyceae</taxon>
        <taxon>Bacillariophycidae</taxon>
        <taxon>Bacillariales</taxon>
        <taxon>Bacillariaceae</taxon>
        <taxon>Pseudo-nitzschia</taxon>
    </lineage>
</organism>
<feature type="compositionally biased region" description="Low complexity" evidence="2">
    <location>
        <begin position="183"/>
        <end position="193"/>
    </location>
</feature>
<gene>
    <name evidence="4" type="ORF">PAUS00366_LOCUS4494</name>
    <name evidence="5" type="ORF">PAUS00366_LOCUS4497</name>
</gene>
<feature type="coiled-coil region" evidence="1">
    <location>
        <begin position="378"/>
        <end position="437"/>
    </location>
</feature>
<feature type="compositionally biased region" description="Polar residues" evidence="2">
    <location>
        <begin position="194"/>
        <end position="220"/>
    </location>
</feature>
<reference evidence="5" key="1">
    <citation type="submission" date="2021-01" db="EMBL/GenBank/DDBJ databases">
        <authorList>
            <person name="Corre E."/>
            <person name="Pelletier E."/>
            <person name="Niang G."/>
            <person name="Scheremetjew M."/>
            <person name="Finn R."/>
            <person name="Kale V."/>
            <person name="Holt S."/>
            <person name="Cochrane G."/>
            <person name="Meng A."/>
            <person name="Brown T."/>
            <person name="Cohen L."/>
        </authorList>
    </citation>
    <scope>NUCLEOTIDE SEQUENCE</scope>
    <source>
        <strain evidence="5">10249 10 AB</strain>
    </source>
</reference>
<feature type="compositionally biased region" description="Basic and acidic residues" evidence="2">
    <location>
        <begin position="103"/>
        <end position="127"/>
    </location>
</feature>
<feature type="compositionally biased region" description="Low complexity" evidence="2">
    <location>
        <begin position="129"/>
        <end position="139"/>
    </location>
</feature>
<evidence type="ECO:0000313" key="4">
    <source>
        <dbReference type="EMBL" id="CAE0711742.1"/>
    </source>
</evidence>
<dbReference type="AlphaFoldDB" id="A0A6U9WN05"/>
<keyword evidence="1" id="KW-0175">Coiled coil</keyword>
<sequence length="499" mass="56515">MILKHTVCSLSLPLLLLHLRVDPGRGLVVPSFQKATGRTRAALFSTTPTNRHENKHKNKKNTRADASTDTMLTEMRADIERMKREAAERLDALNEKLVVVSKQKEEEDQAKAIRNQESRSKAQKELKLANANANASASNSKKRTTIKLVADDNDNDNDDDHSKTLESMAKMADEFKRDMSRFSSTGTSTSTGSDNEVSTTASTIDTDTVAQQPPTPTTDAKNARHPLKLLDDTRWRLCMNVGRVPGTWMPKTWGASGDKLHLKVEVEFTRDELYEREDFFDGISDRSKVLRVVHNEASLAPCMTEGGRTVKVSDGGWKVCPGEGPLGTHVLRFYFDVQEEARHLGSDVYLPKGRVFGTCGYFPMIDRANVDGRRTSKREIYQQEIRQMEIRYVSLRMETESDPDWFSFEKLGRIKEMRELRRDVQKFQKAVDEESIKEPKKSSLRMSRDQSVGLTQEGGICCKKVSGITEEYQILGKFEVASIENREHSDYREALTLLP</sequence>
<evidence type="ECO:0000256" key="1">
    <source>
        <dbReference type="SAM" id="Coils"/>
    </source>
</evidence>